<accession>M7XZA7</accession>
<reference evidence="2" key="1">
    <citation type="submission" date="2013-01" db="EMBL/GenBank/DDBJ databases">
        <title>Genome assembly of Mariniradius saccharolyticus AK6.</title>
        <authorList>
            <person name="Vaidya B."/>
            <person name="Khatri I."/>
            <person name="Tanuku N.R.S."/>
            <person name="Subramanian S."/>
            <person name="Pinnaka A."/>
        </authorList>
    </citation>
    <scope>NUCLEOTIDE SEQUENCE [LARGE SCALE GENOMIC DNA]</scope>
    <source>
        <strain evidence="2">AK6</strain>
    </source>
</reference>
<proteinExistence type="predicted"/>
<keyword evidence="1" id="KW-0472">Membrane</keyword>
<dbReference type="EMBL" id="AMZY02000008">
    <property type="protein sequence ID" value="EMS33817.1"/>
    <property type="molecule type" value="Genomic_DNA"/>
</dbReference>
<organism evidence="2 3">
    <name type="scientific">Mariniradius saccharolyticus AK6</name>
    <dbReference type="NCBI Taxonomy" id="1239962"/>
    <lineage>
        <taxon>Bacteria</taxon>
        <taxon>Pseudomonadati</taxon>
        <taxon>Bacteroidota</taxon>
        <taxon>Cytophagia</taxon>
        <taxon>Cytophagales</taxon>
        <taxon>Cyclobacteriaceae</taxon>
        <taxon>Mariniradius</taxon>
    </lineage>
</organism>
<gene>
    <name evidence="2" type="ORF">C943_04136</name>
</gene>
<dbReference type="InParanoid" id="M7XZA7"/>
<keyword evidence="1" id="KW-1133">Transmembrane helix</keyword>
<dbReference type="AlphaFoldDB" id="M7XZA7"/>
<feature type="transmembrane region" description="Helical" evidence="1">
    <location>
        <begin position="23"/>
        <end position="41"/>
    </location>
</feature>
<dbReference type="Proteomes" id="UP000010953">
    <property type="component" value="Unassembled WGS sequence"/>
</dbReference>
<dbReference type="STRING" id="1239962.C943_04136"/>
<comment type="caution">
    <text evidence="2">The sequence shown here is derived from an EMBL/GenBank/DDBJ whole genome shotgun (WGS) entry which is preliminary data.</text>
</comment>
<keyword evidence="1" id="KW-0812">Transmembrane</keyword>
<evidence type="ECO:0000313" key="3">
    <source>
        <dbReference type="Proteomes" id="UP000010953"/>
    </source>
</evidence>
<sequence>MTEILLPIQLLEKRDNRLKTDKFVLPVSFFVLRISFFYTWYVVLGTLYMVQSIPTFVNQFLFPRVWKNM</sequence>
<evidence type="ECO:0000313" key="2">
    <source>
        <dbReference type="EMBL" id="EMS33817.1"/>
    </source>
</evidence>
<name>M7XZA7_9BACT</name>
<keyword evidence="3" id="KW-1185">Reference proteome</keyword>
<protein>
    <submittedName>
        <fullName evidence="2">Uncharacterized protein</fullName>
    </submittedName>
</protein>
<evidence type="ECO:0000256" key="1">
    <source>
        <dbReference type="SAM" id="Phobius"/>
    </source>
</evidence>